<sequence length="184" mass="20642">MILHGSPPAKHSELTHQCVGDGRVYYSDVALAEHEPGWHLLLEVAPSYLTIYPINPRAEHPEYGQPRYHGIRSIIITRPVYTPYSHPATPYEVDELLDGLPEGLYTDWRYGLGFKYEYRCIVQALSSLKGVDTIVIHGGTGHNDAKLKGNEFYLGVDRLEQLRKSLVTLPPRNVSLNPVPGLSI</sequence>
<keyword evidence="1" id="KW-0418">Kinase</keyword>
<evidence type="ECO:0000313" key="1">
    <source>
        <dbReference type="EMBL" id="GBH13855.1"/>
    </source>
</evidence>
<dbReference type="EMBL" id="BGJZ01000371">
    <property type="protein sequence ID" value="GBH13855.1"/>
    <property type="molecule type" value="Genomic_DNA"/>
</dbReference>
<dbReference type="Proteomes" id="UP000247480">
    <property type="component" value="Unassembled WGS sequence"/>
</dbReference>
<gene>
    <name evidence="1" type="ORF">KPSA1_07349</name>
</gene>
<dbReference type="RefSeq" id="WP_017699286.1">
    <property type="nucleotide sequence ID" value="NZ_AP019411.1"/>
</dbReference>
<protein>
    <submittedName>
        <fullName evidence="1">Acetate kinase</fullName>
    </submittedName>
</protein>
<name>A0A2V0QUE6_PSESF</name>
<accession>A0A2V0QUE6</accession>
<organism evidence="1 2">
    <name type="scientific">Pseudomonas syringae pv. actinidiae</name>
    <dbReference type="NCBI Taxonomy" id="103796"/>
    <lineage>
        <taxon>Bacteria</taxon>
        <taxon>Pseudomonadati</taxon>
        <taxon>Pseudomonadota</taxon>
        <taxon>Gammaproteobacteria</taxon>
        <taxon>Pseudomonadales</taxon>
        <taxon>Pseudomonadaceae</taxon>
        <taxon>Pseudomonas</taxon>
        <taxon>Pseudomonas syringae</taxon>
    </lineage>
</organism>
<evidence type="ECO:0000313" key="2">
    <source>
        <dbReference type="Proteomes" id="UP000247480"/>
    </source>
</evidence>
<reference evidence="1 2" key="1">
    <citation type="submission" date="2018-04" db="EMBL/GenBank/DDBJ databases">
        <title>Draft genome sequence of Pseudomonas syringae pv. actinidiae biovar 1 strains isolated from kiwifruit in Kagawa prefecture.</title>
        <authorList>
            <person name="Tabuchi M."/>
            <person name="Saito M."/>
            <person name="Fujiwara S."/>
            <person name="Sasa N."/>
            <person name="Akimitsu K."/>
            <person name="Gomi K."/>
            <person name="Konishi-Sugita S."/>
            <person name="Hamano K."/>
            <person name="Kataoka I."/>
        </authorList>
    </citation>
    <scope>NUCLEOTIDE SEQUENCE [LARGE SCALE GENOMIC DNA]</scope>
    <source>
        <strain evidence="1 2">MAFF212206</strain>
    </source>
</reference>
<proteinExistence type="predicted"/>
<dbReference type="AlphaFoldDB" id="A0A2V0QUE6"/>
<keyword evidence="1" id="KW-0808">Transferase</keyword>
<dbReference type="GO" id="GO:0016301">
    <property type="term" value="F:kinase activity"/>
    <property type="evidence" value="ECO:0007669"/>
    <property type="project" value="UniProtKB-KW"/>
</dbReference>
<comment type="caution">
    <text evidence="1">The sequence shown here is derived from an EMBL/GenBank/DDBJ whole genome shotgun (WGS) entry which is preliminary data.</text>
</comment>